<reference evidence="3 4" key="1">
    <citation type="submission" date="2019-10" db="EMBL/GenBank/DDBJ databases">
        <title>Assembly and Annotation for the nematode Trichostrongylus colubriformis.</title>
        <authorList>
            <person name="Martin J."/>
        </authorList>
    </citation>
    <scope>NUCLEOTIDE SEQUENCE [LARGE SCALE GENOMIC DNA]</scope>
    <source>
        <strain evidence="3">G859</strain>
        <tissue evidence="3">Whole worm</tissue>
    </source>
</reference>
<dbReference type="GO" id="GO:0008270">
    <property type="term" value="F:zinc ion binding"/>
    <property type="evidence" value="ECO:0007669"/>
    <property type="project" value="UniProtKB-KW"/>
</dbReference>
<dbReference type="Proteomes" id="UP001331761">
    <property type="component" value="Unassembled WGS sequence"/>
</dbReference>
<gene>
    <name evidence="3" type="ORF">GCK32_008828</name>
</gene>
<dbReference type="PROSITE" id="PS00028">
    <property type="entry name" value="ZINC_FINGER_C2H2_1"/>
    <property type="match status" value="2"/>
</dbReference>
<evidence type="ECO:0000313" key="4">
    <source>
        <dbReference type="Proteomes" id="UP001331761"/>
    </source>
</evidence>
<dbReference type="AlphaFoldDB" id="A0AAN8FDC6"/>
<name>A0AAN8FDC6_TRICO</name>
<dbReference type="SMART" id="SM00355">
    <property type="entry name" value="ZnF_C2H2"/>
    <property type="match status" value="3"/>
</dbReference>
<proteinExistence type="predicted"/>
<keyword evidence="1" id="KW-0862">Zinc</keyword>
<protein>
    <recommendedName>
        <fullName evidence="2">C2H2-type domain-containing protein</fullName>
    </recommendedName>
</protein>
<dbReference type="Gene3D" id="3.30.160.60">
    <property type="entry name" value="Classic Zinc Finger"/>
    <property type="match status" value="1"/>
</dbReference>
<dbReference type="PROSITE" id="PS50157">
    <property type="entry name" value="ZINC_FINGER_C2H2_2"/>
    <property type="match status" value="1"/>
</dbReference>
<comment type="caution">
    <text evidence="3">The sequence shown here is derived from an EMBL/GenBank/DDBJ whole genome shotgun (WGS) entry which is preliminary data.</text>
</comment>
<evidence type="ECO:0000313" key="3">
    <source>
        <dbReference type="EMBL" id="KAK5977066.1"/>
    </source>
</evidence>
<evidence type="ECO:0000256" key="1">
    <source>
        <dbReference type="PROSITE-ProRule" id="PRU00042"/>
    </source>
</evidence>
<dbReference type="EMBL" id="WIXE01011076">
    <property type="protein sequence ID" value="KAK5977066.1"/>
    <property type="molecule type" value="Genomic_DNA"/>
</dbReference>
<dbReference type="InterPro" id="IPR013087">
    <property type="entry name" value="Znf_C2H2_type"/>
</dbReference>
<keyword evidence="4" id="KW-1185">Reference proteome</keyword>
<organism evidence="3 4">
    <name type="scientific">Trichostrongylus colubriformis</name>
    <name type="common">Black scour worm</name>
    <dbReference type="NCBI Taxonomy" id="6319"/>
    <lineage>
        <taxon>Eukaryota</taxon>
        <taxon>Metazoa</taxon>
        <taxon>Ecdysozoa</taxon>
        <taxon>Nematoda</taxon>
        <taxon>Chromadorea</taxon>
        <taxon>Rhabditida</taxon>
        <taxon>Rhabditina</taxon>
        <taxon>Rhabditomorpha</taxon>
        <taxon>Strongyloidea</taxon>
        <taxon>Trichostrongylidae</taxon>
        <taxon>Trichostrongylus</taxon>
    </lineage>
</organism>
<keyword evidence="1" id="KW-0479">Metal-binding</keyword>
<evidence type="ECO:0000259" key="2">
    <source>
        <dbReference type="PROSITE" id="PS50157"/>
    </source>
</evidence>
<accession>A0AAN8FDC6</accession>
<sequence length="198" mass="23413">MKPNSNIYPRDREIRDENTKVLKPISDNYTADRGSRDENSEAMNYLCPECGTNKGHHIYDHLVAVHFYSKDEIERVKMERRGRKLMRGTDEVYPCDVCGLLCKNKRTLAKHKKRKHADQESTDVQRCLLCPLCEEQIKSHWDLIEHVNEEHSTLNEHCVVEAESFDDKKKIRSGLRLFCQPSFQFLFFGICRQRCRYM</sequence>
<keyword evidence="1" id="KW-0863">Zinc-finger</keyword>
<feature type="domain" description="C2H2-type" evidence="2">
    <location>
        <begin position="93"/>
        <end position="121"/>
    </location>
</feature>